<evidence type="ECO:0000313" key="6">
    <source>
        <dbReference type="Proteomes" id="UP000075430"/>
    </source>
</evidence>
<dbReference type="STRING" id="1793963.AXI58_02170"/>
<organism evidence="5 6">
    <name type="scientific">Bacillus nakamurai</name>
    <dbReference type="NCBI Taxonomy" id="1793963"/>
    <lineage>
        <taxon>Bacteria</taxon>
        <taxon>Bacillati</taxon>
        <taxon>Bacillota</taxon>
        <taxon>Bacilli</taxon>
        <taxon>Bacillales</taxon>
        <taxon>Bacillaceae</taxon>
        <taxon>Bacillus</taxon>
    </lineage>
</organism>
<feature type="DNA-binding region" description="H-T-H motif" evidence="3">
    <location>
        <begin position="25"/>
        <end position="44"/>
    </location>
</feature>
<feature type="domain" description="HTH tetR-type" evidence="4">
    <location>
        <begin position="2"/>
        <end position="62"/>
    </location>
</feature>
<dbReference type="EMBL" id="LSBA01000023">
    <property type="protein sequence ID" value="KXZ17216.1"/>
    <property type="molecule type" value="Genomic_DNA"/>
</dbReference>
<evidence type="ECO:0000313" key="5">
    <source>
        <dbReference type="EMBL" id="KXZ17216.1"/>
    </source>
</evidence>
<reference evidence="6" key="1">
    <citation type="submission" date="2016-02" db="EMBL/GenBank/DDBJ databases">
        <authorList>
            <person name="Dunlap C."/>
        </authorList>
    </citation>
    <scope>NUCLEOTIDE SEQUENCE [LARGE SCALE GENOMIC DNA]</scope>
    <source>
        <strain evidence="6">NRRL B-41092</strain>
    </source>
</reference>
<dbReference type="AlphaFoldDB" id="A0A150F4Z6"/>
<dbReference type="InterPro" id="IPR050624">
    <property type="entry name" value="HTH-type_Tx_Regulator"/>
</dbReference>
<proteinExistence type="predicted"/>
<name>A0A150F4Z6_9BACI</name>
<accession>A0A150F4Z6</accession>
<comment type="caution">
    <text evidence="5">The sequence shown here is derived from an EMBL/GenBank/DDBJ whole genome shotgun (WGS) entry which is preliminary data.</text>
</comment>
<keyword evidence="1" id="KW-0678">Repressor</keyword>
<dbReference type="GO" id="GO:0003677">
    <property type="term" value="F:DNA binding"/>
    <property type="evidence" value="ECO:0007669"/>
    <property type="project" value="UniProtKB-UniRule"/>
</dbReference>
<dbReference type="Proteomes" id="UP000075430">
    <property type="component" value="Unassembled WGS sequence"/>
</dbReference>
<sequence>MRTTNRRILDAAMDLIIKKGYRAATTKEIAEQANVSEATIFRNFKNKQGLMKTIIEQHTQPPESIIEKTEGDPYKDLLHIGTCLLKQLEQKKEVFRICFREPEMFEDVLQDIVLYPKSMKKHLISYFKGLTEKNMIRPGCEEANADVFMTMIFGYFIHRLQLGKRVISLPEETMLRHSTEIFVKGIIGR</sequence>
<evidence type="ECO:0000259" key="4">
    <source>
        <dbReference type="PROSITE" id="PS50977"/>
    </source>
</evidence>
<dbReference type="PROSITE" id="PS50977">
    <property type="entry name" value="HTH_TETR_2"/>
    <property type="match status" value="1"/>
</dbReference>
<dbReference type="InterPro" id="IPR001647">
    <property type="entry name" value="HTH_TetR"/>
</dbReference>
<protein>
    <submittedName>
        <fullName evidence="5">TetR family transcriptional regulator</fullName>
    </submittedName>
</protein>
<keyword evidence="2 3" id="KW-0238">DNA-binding</keyword>
<evidence type="ECO:0000256" key="3">
    <source>
        <dbReference type="PROSITE-ProRule" id="PRU00335"/>
    </source>
</evidence>
<dbReference type="PANTHER" id="PTHR43479:SF11">
    <property type="entry name" value="ACREF_ENVCD OPERON REPRESSOR-RELATED"/>
    <property type="match status" value="1"/>
</dbReference>
<dbReference type="Pfam" id="PF00440">
    <property type="entry name" value="TetR_N"/>
    <property type="match status" value="1"/>
</dbReference>
<dbReference type="InterPro" id="IPR009057">
    <property type="entry name" value="Homeodomain-like_sf"/>
</dbReference>
<dbReference type="Gene3D" id="1.10.357.10">
    <property type="entry name" value="Tetracycline Repressor, domain 2"/>
    <property type="match status" value="1"/>
</dbReference>
<evidence type="ECO:0000256" key="1">
    <source>
        <dbReference type="ARBA" id="ARBA00022491"/>
    </source>
</evidence>
<dbReference type="PRINTS" id="PR00455">
    <property type="entry name" value="HTHTETR"/>
</dbReference>
<keyword evidence="6" id="KW-1185">Reference proteome</keyword>
<gene>
    <name evidence="5" type="ORF">AXI58_02170</name>
</gene>
<dbReference type="SUPFAM" id="SSF46689">
    <property type="entry name" value="Homeodomain-like"/>
    <property type="match status" value="1"/>
</dbReference>
<evidence type="ECO:0000256" key="2">
    <source>
        <dbReference type="ARBA" id="ARBA00023125"/>
    </source>
</evidence>
<dbReference type="PANTHER" id="PTHR43479">
    <property type="entry name" value="ACREF/ENVCD OPERON REPRESSOR-RELATED"/>
    <property type="match status" value="1"/>
</dbReference>
<dbReference type="RefSeq" id="WP_061522682.1">
    <property type="nucleotide sequence ID" value="NZ_JAJJBV010000011.1"/>
</dbReference>